<dbReference type="EMBL" id="AJWY01010214">
    <property type="protein sequence ID" value="EKC56160.1"/>
    <property type="molecule type" value="Genomic_DNA"/>
</dbReference>
<organism evidence="1">
    <name type="scientific">human gut metagenome</name>
    <dbReference type="NCBI Taxonomy" id="408170"/>
    <lineage>
        <taxon>unclassified sequences</taxon>
        <taxon>metagenomes</taxon>
        <taxon>organismal metagenomes</taxon>
    </lineage>
</organism>
<reference evidence="1" key="1">
    <citation type="journal article" date="2013" name="Environ. Microbiol.">
        <title>Microbiota from the distal guts of lean and obese adolescents exhibit partial functional redundancy besides clear differences in community structure.</title>
        <authorList>
            <person name="Ferrer M."/>
            <person name="Ruiz A."/>
            <person name="Lanza F."/>
            <person name="Haange S.B."/>
            <person name="Oberbach A."/>
            <person name="Till H."/>
            <person name="Bargiela R."/>
            <person name="Campoy C."/>
            <person name="Segura M.T."/>
            <person name="Richter M."/>
            <person name="von Bergen M."/>
            <person name="Seifert J."/>
            <person name="Suarez A."/>
        </authorList>
    </citation>
    <scope>NUCLEOTIDE SEQUENCE</scope>
</reference>
<evidence type="ECO:0000313" key="1">
    <source>
        <dbReference type="EMBL" id="EKC56160.1"/>
    </source>
</evidence>
<proteinExistence type="predicted"/>
<dbReference type="AlphaFoldDB" id="K1SQP9"/>
<dbReference type="Gene3D" id="3.40.50.300">
    <property type="entry name" value="P-loop containing nucleotide triphosphate hydrolases"/>
    <property type="match status" value="1"/>
</dbReference>
<sequence>MMHMNILQFLHYFKRAKRINSRLSINKVIVLAPNEGMSKQHLDELALSSIPAAMFEKDRGFGKQQDDVIVIDMNKLKEEGKIKTVSVDSFEQNNLVLVDEGHRGLSGDVWYDYRTRLSEEGFAFEYSATFKQALKANATGNTQQARDARALMEEYGKSIIMDYSYKYFYSDGYGKDYRIYNLQGTVDPEQKHLYLVGCLLSFYQQMKLFEVNADALREFRIEKPLLVFVGNRVTAPVKSSGLSQAEKDLLTDVEEVLLFLNKFLSNRTQSIEH</sequence>
<accession>K1SQP9</accession>
<gene>
    <name evidence="1" type="ORF">LEA_14971</name>
</gene>
<protein>
    <submittedName>
        <fullName evidence="1">Type III restriction protein res subunit</fullName>
    </submittedName>
</protein>
<feature type="non-terminal residue" evidence="1">
    <location>
        <position position="273"/>
    </location>
</feature>
<dbReference type="InterPro" id="IPR027417">
    <property type="entry name" value="P-loop_NTPase"/>
</dbReference>
<comment type="caution">
    <text evidence="1">The sequence shown here is derived from an EMBL/GenBank/DDBJ whole genome shotgun (WGS) entry which is preliminary data.</text>
</comment>
<name>K1SQP9_9ZZZZ</name>